<sequence>MGNFFVIVWGLMSLTYCNAGVGGPRKSSMAEEIIPVMWLSRVMSHMQDSAEHYTYIIKNLVKRIQKLSYNNSIEVAVDMSIKFEQSYKMLQTKFNNISCTYPNPGKLNEFTPMYKSLWEYMEMYIENKVLYDYILEKLYDAYNVAVMEMKQTQSTRIEKEILIRDANDTLRAIKTILEILRERFSGIEHEYPDFDKHGLFESKIIVLLRTADNLTSDILQEEISKGNIKKAEQVVMMTGDVFEEVLALFNEYSAGIVKIFKKHGIKLNKYFKMNLSNELRILAYRPYSRAIPKSVNRSNLYPTIKFQEKEKSRKVNLSRKITKEPSVKKKIASKKEYDPPQRSIMKRILDPKREINYLSTTHFTLIHLIAPLALVLLF</sequence>
<accession>A0AAD9PL70</accession>
<dbReference type="RefSeq" id="XP_067803705.1">
    <property type="nucleotide sequence ID" value="XM_067947141.1"/>
</dbReference>
<keyword evidence="4" id="KW-1185">Reference proteome</keyword>
<evidence type="ECO:0000313" key="3">
    <source>
        <dbReference type="EMBL" id="KAK2196863.1"/>
    </source>
</evidence>
<evidence type="ECO:0000256" key="2">
    <source>
        <dbReference type="SAM" id="SignalP"/>
    </source>
</evidence>
<evidence type="ECO:0000256" key="1">
    <source>
        <dbReference type="SAM" id="Phobius"/>
    </source>
</evidence>
<dbReference type="GeneID" id="94336410"/>
<comment type="caution">
    <text evidence="3">The sequence shown here is derived from an EMBL/GenBank/DDBJ whole genome shotgun (WGS) entry which is preliminary data.</text>
</comment>
<keyword evidence="1" id="KW-0812">Transmembrane</keyword>
<gene>
    <name evidence="3" type="ORF">BdWA1_002112</name>
</gene>
<keyword evidence="1" id="KW-0472">Membrane</keyword>
<dbReference type="AlphaFoldDB" id="A0AAD9PL70"/>
<keyword evidence="1" id="KW-1133">Transmembrane helix</keyword>
<dbReference type="EMBL" id="JALLKP010000002">
    <property type="protein sequence ID" value="KAK2196863.1"/>
    <property type="molecule type" value="Genomic_DNA"/>
</dbReference>
<feature type="chain" id="PRO_5042127823" evidence="2">
    <location>
        <begin position="20"/>
        <end position="378"/>
    </location>
</feature>
<evidence type="ECO:0000313" key="4">
    <source>
        <dbReference type="Proteomes" id="UP001214638"/>
    </source>
</evidence>
<keyword evidence="2" id="KW-0732">Signal</keyword>
<organism evidence="3 4">
    <name type="scientific">Babesia duncani</name>
    <dbReference type="NCBI Taxonomy" id="323732"/>
    <lineage>
        <taxon>Eukaryota</taxon>
        <taxon>Sar</taxon>
        <taxon>Alveolata</taxon>
        <taxon>Apicomplexa</taxon>
        <taxon>Aconoidasida</taxon>
        <taxon>Piroplasmida</taxon>
        <taxon>Babesiidae</taxon>
        <taxon>Babesia</taxon>
    </lineage>
</organism>
<dbReference type="Proteomes" id="UP001214638">
    <property type="component" value="Unassembled WGS sequence"/>
</dbReference>
<feature type="signal peptide" evidence="2">
    <location>
        <begin position="1"/>
        <end position="19"/>
    </location>
</feature>
<reference evidence="3" key="1">
    <citation type="journal article" date="2023" name="Nat. Microbiol.">
        <title>Babesia duncani multi-omics identifies virulence factors and drug targets.</title>
        <authorList>
            <person name="Singh P."/>
            <person name="Lonardi S."/>
            <person name="Liang Q."/>
            <person name="Vydyam P."/>
            <person name="Khabirova E."/>
            <person name="Fang T."/>
            <person name="Gihaz S."/>
            <person name="Thekkiniath J."/>
            <person name="Munshi M."/>
            <person name="Abel S."/>
            <person name="Ciampossin L."/>
            <person name="Batugedara G."/>
            <person name="Gupta M."/>
            <person name="Lu X.M."/>
            <person name="Lenz T."/>
            <person name="Chakravarty S."/>
            <person name="Cornillot E."/>
            <person name="Hu Y."/>
            <person name="Ma W."/>
            <person name="Gonzalez L.M."/>
            <person name="Sanchez S."/>
            <person name="Estrada K."/>
            <person name="Sanchez-Flores A."/>
            <person name="Montero E."/>
            <person name="Harb O.S."/>
            <person name="Le Roch K.G."/>
            <person name="Mamoun C.B."/>
        </authorList>
    </citation>
    <scope>NUCLEOTIDE SEQUENCE</scope>
    <source>
        <strain evidence="3">WA1</strain>
    </source>
</reference>
<proteinExistence type="predicted"/>
<dbReference type="KEGG" id="bdw:94336410"/>
<name>A0AAD9PL70_9APIC</name>
<protein>
    <submittedName>
        <fullName evidence="3">Uncharacterized protein</fullName>
    </submittedName>
</protein>
<feature type="transmembrane region" description="Helical" evidence="1">
    <location>
        <begin position="355"/>
        <end position="377"/>
    </location>
</feature>